<dbReference type="CDD" id="cd00095">
    <property type="entry name" value="IFab"/>
    <property type="match status" value="1"/>
</dbReference>
<dbReference type="GO" id="GO:0005615">
    <property type="term" value="C:extracellular space"/>
    <property type="evidence" value="ECO:0007669"/>
    <property type="project" value="UniProtKB-KW"/>
</dbReference>
<keyword evidence="5 9" id="KW-0732">Signal</keyword>
<evidence type="ECO:0000256" key="9">
    <source>
        <dbReference type="SAM" id="SignalP"/>
    </source>
</evidence>
<dbReference type="Gene3D" id="1.20.1250.10">
    <property type="match status" value="1"/>
</dbReference>
<keyword evidence="6 8" id="KW-0051">Antiviral defense</keyword>
<keyword evidence="11" id="KW-1185">Reference proteome</keyword>
<comment type="subcellular location">
    <subcellularLocation>
        <location evidence="1">Secreted</location>
    </subcellularLocation>
</comment>
<dbReference type="PANTHER" id="PTHR11691">
    <property type="entry name" value="TYPE I INTERFERON"/>
    <property type="match status" value="1"/>
</dbReference>
<keyword evidence="7" id="KW-1015">Disulfide bond</keyword>
<accession>A0A8C8ZIV6</accession>
<evidence type="ECO:0000256" key="1">
    <source>
        <dbReference type="ARBA" id="ARBA00004613"/>
    </source>
</evidence>
<dbReference type="GO" id="GO:0051607">
    <property type="term" value="P:defense response to virus"/>
    <property type="evidence" value="ECO:0007669"/>
    <property type="project" value="UniProtKB-KW"/>
</dbReference>
<evidence type="ECO:0000256" key="2">
    <source>
        <dbReference type="ARBA" id="ARBA00011033"/>
    </source>
</evidence>
<dbReference type="Ensembl" id="ENSPSMT00000022604.1">
    <property type="protein sequence ID" value="ENSPSMP00000019504.1"/>
    <property type="gene ID" value="ENSPSMG00000013765.1"/>
</dbReference>
<dbReference type="InterPro" id="IPR000471">
    <property type="entry name" value="Interferon_alpha/beta/delta"/>
</dbReference>
<dbReference type="GO" id="GO:0005125">
    <property type="term" value="F:cytokine activity"/>
    <property type="evidence" value="ECO:0007669"/>
    <property type="project" value="UniProtKB-KW"/>
</dbReference>
<protein>
    <submittedName>
        <fullName evidence="10">Uncharacterized protein</fullName>
    </submittedName>
</protein>
<evidence type="ECO:0000313" key="11">
    <source>
        <dbReference type="Proteomes" id="UP000694414"/>
    </source>
</evidence>
<name>A0A8C8ZIV6_PROSS</name>
<keyword evidence="4" id="KW-0964">Secreted</keyword>
<dbReference type="SMART" id="SM00076">
    <property type="entry name" value="IFabd"/>
    <property type="match status" value="1"/>
</dbReference>
<evidence type="ECO:0000256" key="5">
    <source>
        <dbReference type="ARBA" id="ARBA00022729"/>
    </source>
</evidence>
<keyword evidence="3 8" id="KW-0202">Cytokine</keyword>
<evidence type="ECO:0000313" key="10">
    <source>
        <dbReference type="Ensembl" id="ENSPSMP00000019504.1"/>
    </source>
</evidence>
<feature type="signal peptide" evidence="9">
    <location>
        <begin position="1"/>
        <end position="23"/>
    </location>
</feature>
<dbReference type="SUPFAM" id="SSF47266">
    <property type="entry name" value="4-helical cytokines"/>
    <property type="match status" value="1"/>
</dbReference>
<organism evidence="10 11">
    <name type="scientific">Prolemur simus</name>
    <name type="common">Greater bamboo lemur</name>
    <name type="synonym">Hapalemur simus</name>
    <dbReference type="NCBI Taxonomy" id="1328070"/>
    <lineage>
        <taxon>Eukaryota</taxon>
        <taxon>Metazoa</taxon>
        <taxon>Chordata</taxon>
        <taxon>Craniata</taxon>
        <taxon>Vertebrata</taxon>
        <taxon>Euteleostomi</taxon>
        <taxon>Mammalia</taxon>
        <taxon>Eutheria</taxon>
        <taxon>Euarchontoglires</taxon>
        <taxon>Primates</taxon>
        <taxon>Strepsirrhini</taxon>
        <taxon>Lemuriformes</taxon>
        <taxon>Lemuridae</taxon>
        <taxon>Prolemur</taxon>
    </lineage>
</organism>
<reference evidence="10" key="2">
    <citation type="submission" date="2025-09" db="UniProtKB">
        <authorList>
            <consortium name="Ensembl"/>
        </authorList>
    </citation>
    <scope>IDENTIFICATION</scope>
</reference>
<dbReference type="GO" id="GO:0005126">
    <property type="term" value="F:cytokine receptor binding"/>
    <property type="evidence" value="ECO:0007669"/>
    <property type="project" value="InterPro"/>
</dbReference>
<dbReference type="FunFam" id="1.20.1250.10:FF:000001">
    <property type="entry name" value="Interferon alpha"/>
    <property type="match status" value="1"/>
</dbReference>
<dbReference type="GeneTree" id="ENSGT01000000214430"/>
<sequence>MASPFSVLMALVGLSCMSICSLGCDLPQTHGLGNRRALRLLAQMGKISPFSCLKHRNDFGFPQEEFDGNHIQKVQAVSVVSEMVQQIFNLFITKDSFKAWDQTLLDKFLNQLYQQLDELDVCLNQEVEREETSQINVDVIFAVRKYFVRIILYLKKKKYSPCSWEIVRLEIMKAFSITTSLENKLVTNH</sequence>
<evidence type="ECO:0000256" key="4">
    <source>
        <dbReference type="ARBA" id="ARBA00022525"/>
    </source>
</evidence>
<proteinExistence type="inferred from homology"/>
<dbReference type="PRINTS" id="PR00266">
    <property type="entry name" value="INTERFERONAB"/>
</dbReference>
<dbReference type="PANTHER" id="PTHR11691:SF60">
    <property type="entry name" value="INTERFERON ALPHA-5"/>
    <property type="match status" value="1"/>
</dbReference>
<evidence type="ECO:0000256" key="3">
    <source>
        <dbReference type="ARBA" id="ARBA00022514"/>
    </source>
</evidence>
<evidence type="ECO:0000256" key="6">
    <source>
        <dbReference type="ARBA" id="ARBA00023118"/>
    </source>
</evidence>
<comment type="similarity">
    <text evidence="2 8">Belongs to the alpha/beta interferon family.</text>
</comment>
<feature type="chain" id="PRO_5034738929" evidence="9">
    <location>
        <begin position="24"/>
        <end position="189"/>
    </location>
</feature>
<dbReference type="Pfam" id="PF00143">
    <property type="entry name" value="Interferon"/>
    <property type="match status" value="1"/>
</dbReference>
<dbReference type="Proteomes" id="UP000694414">
    <property type="component" value="Unplaced"/>
</dbReference>
<evidence type="ECO:0000256" key="7">
    <source>
        <dbReference type="ARBA" id="ARBA00023157"/>
    </source>
</evidence>
<reference evidence="10" key="1">
    <citation type="submission" date="2025-08" db="UniProtKB">
        <authorList>
            <consortium name="Ensembl"/>
        </authorList>
    </citation>
    <scope>IDENTIFICATION</scope>
</reference>
<dbReference type="AlphaFoldDB" id="A0A8C8ZIV6"/>
<evidence type="ECO:0000256" key="8">
    <source>
        <dbReference type="RuleBase" id="RU000436"/>
    </source>
</evidence>
<dbReference type="InterPro" id="IPR009079">
    <property type="entry name" value="4_helix_cytokine-like_core"/>
</dbReference>